<protein>
    <submittedName>
        <fullName evidence="1">Uncharacterized protein</fullName>
    </submittedName>
</protein>
<dbReference type="EMBL" id="OZ021738">
    <property type="protein sequence ID" value="CAK9321213.1"/>
    <property type="molecule type" value="Genomic_DNA"/>
</dbReference>
<name>A0ABP0YL21_9ROSI</name>
<evidence type="ECO:0000313" key="2">
    <source>
        <dbReference type="Proteomes" id="UP001642487"/>
    </source>
</evidence>
<evidence type="ECO:0000313" key="1">
    <source>
        <dbReference type="EMBL" id="CAK9321213.1"/>
    </source>
</evidence>
<proteinExistence type="predicted"/>
<dbReference type="Proteomes" id="UP001642487">
    <property type="component" value="Chromosome 4"/>
</dbReference>
<gene>
    <name evidence="1" type="ORF">CITCOLO1_LOCUS13281</name>
</gene>
<keyword evidence="2" id="KW-1185">Reference proteome</keyword>
<organism evidence="1 2">
    <name type="scientific">Citrullus colocynthis</name>
    <name type="common">colocynth</name>
    <dbReference type="NCBI Taxonomy" id="252529"/>
    <lineage>
        <taxon>Eukaryota</taxon>
        <taxon>Viridiplantae</taxon>
        <taxon>Streptophyta</taxon>
        <taxon>Embryophyta</taxon>
        <taxon>Tracheophyta</taxon>
        <taxon>Spermatophyta</taxon>
        <taxon>Magnoliopsida</taxon>
        <taxon>eudicotyledons</taxon>
        <taxon>Gunneridae</taxon>
        <taxon>Pentapetalae</taxon>
        <taxon>rosids</taxon>
        <taxon>fabids</taxon>
        <taxon>Cucurbitales</taxon>
        <taxon>Cucurbitaceae</taxon>
        <taxon>Benincaseae</taxon>
        <taxon>Citrullus</taxon>
    </lineage>
</organism>
<accession>A0ABP0YL21</accession>
<sequence>MEAEAGSRNRKEKERTELFVQHIPLSPSSSWNMKGEEGRLEAEAGTVQICWLCYLVGAQERFEFKAQVFAIW</sequence>
<reference evidence="1 2" key="1">
    <citation type="submission" date="2024-03" db="EMBL/GenBank/DDBJ databases">
        <authorList>
            <person name="Gkanogiannis A."/>
            <person name="Becerra Lopez-Lavalle L."/>
        </authorList>
    </citation>
    <scope>NUCLEOTIDE SEQUENCE [LARGE SCALE GENOMIC DNA]</scope>
</reference>